<reference evidence="3" key="1">
    <citation type="journal article" date="2019" name="Int. J. Syst. Evol. Microbiol.">
        <title>The Global Catalogue of Microorganisms (GCM) 10K type strain sequencing project: providing services to taxonomists for standard genome sequencing and annotation.</title>
        <authorList>
            <consortium name="The Broad Institute Genomics Platform"/>
            <consortium name="The Broad Institute Genome Sequencing Center for Infectious Disease"/>
            <person name="Wu L."/>
            <person name="Ma J."/>
        </authorList>
    </citation>
    <scope>NUCLEOTIDE SEQUENCE [LARGE SCALE GENOMIC DNA]</scope>
    <source>
        <strain evidence="3">CCUG 60023</strain>
    </source>
</reference>
<feature type="transmembrane region" description="Helical" evidence="1">
    <location>
        <begin position="42"/>
        <end position="59"/>
    </location>
</feature>
<protein>
    <submittedName>
        <fullName evidence="2">DUF2065 domain-containing protein</fullName>
    </submittedName>
</protein>
<comment type="caution">
    <text evidence="2">The sequence shown here is derived from an EMBL/GenBank/DDBJ whole genome shotgun (WGS) entry which is preliminary data.</text>
</comment>
<proteinExistence type="predicted"/>
<dbReference type="EMBL" id="JBHTJV010000025">
    <property type="protein sequence ID" value="MFD0917630.1"/>
    <property type="molecule type" value="Genomic_DNA"/>
</dbReference>
<accession>A0ABW3FKZ3</accession>
<keyword evidence="1" id="KW-1133">Transmembrane helix</keyword>
<organism evidence="2 3">
    <name type="scientific">Pseudahrensia aquimaris</name>
    <dbReference type="NCBI Taxonomy" id="744461"/>
    <lineage>
        <taxon>Bacteria</taxon>
        <taxon>Pseudomonadati</taxon>
        <taxon>Pseudomonadota</taxon>
        <taxon>Alphaproteobacteria</taxon>
        <taxon>Hyphomicrobiales</taxon>
        <taxon>Ahrensiaceae</taxon>
        <taxon>Pseudahrensia</taxon>
    </lineage>
</organism>
<keyword evidence="1" id="KW-0812">Transmembrane</keyword>
<keyword evidence="1" id="KW-0472">Membrane</keyword>
<dbReference type="RefSeq" id="WP_377213488.1">
    <property type="nucleotide sequence ID" value="NZ_JBHTJV010000025.1"/>
</dbReference>
<dbReference type="Proteomes" id="UP001597101">
    <property type="component" value="Unassembled WGS sequence"/>
</dbReference>
<sequence length="61" mass="6510">MSDLLVAIGLFLALEGALYAGLPAQARKMAFEVSQMNESYLRKGGMIALVIGVGLVWLVRG</sequence>
<evidence type="ECO:0000256" key="1">
    <source>
        <dbReference type="SAM" id="Phobius"/>
    </source>
</evidence>
<evidence type="ECO:0000313" key="3">
    <source>
        <dbReference type="Proteomes" id="UP001597101"/>
    </source>
</evidence>
<name>A0ABW3FKZ3_9HYPH</name>
<evidence type="ECO:0000313" key="2">
    <source>
        <dbReference type="EMBL" id="MFD0917630.1"/>
    </source>
</evidence>
<dbReference type="InterPro" id="IPR019201">
    <property type="entry name" value="DUF2065"/>
</dbReference>
<keyword evidence="3" id="KW-1185">Reference proteome</keyword>
<gene>
    <name evidence="2" type="ORF">ACFQ14_14590</name>
</gene>
<dbReference type="Pfam" id="PF09838">
    <property type="entry name" value="DUF2065"/>
    <property type="match status" value="1"/>
</dbReference>